<evidence type="ECO:0000256" key="1">
    <source>
        <dbReference type="SAM" id="Phobius"/>
    </source>
</evidence>
<feature type="transmembrane region" description="Helical" evidence="1">
    <location>
        <begin position="115"/>
        <end position="132"/>
    </location>
</feature>
<comment type="caution">
    <text evidence="2">The sequence shown here is derived from an EMBL/GenBank/DDBJ whole genome shotgun (WGS) entry which is preliminary data.</text>
</comment>
<dbReference type="EMBL" id="JAAHFQ010000261">
    <property type="protein sequence ID" value="NER28790.1"/>
    <property type="molecule type" value="Genomic_DNA"/>
</dbReference>
<accession>A0A6B3NB25</accession>
<protein>
    <submittedName>
        <fullName evidence="2">GIY-YIG nuclease family protein</fullName>
    </submittedName>
</protein>
<name>A0A6B3NB25_9CYAN</name>
<organism evidence="2">
    <name type="scientific">Symploca sp. SIO1C4</name>
    <dbReference type="NCBI Taxonomy" id="2607765"/>
    <lineage>
        <taxon>Bacteria</taxon>
        <taxon>Bacillati</taxon>
        <taxon>Cyanobacteriota</taxon>
        <taxon>Cyanophyceae</taxon>
        <taxon>Coleofasciculales</taxon>
        <taxon>Coleofasciculaceae</taxon>
        <taxon>Symploca</taxon>
    </lineage>
</organism>
<proteinExistence type="predicted"/>
<keyword evidence="1" id="KW-0812">Transmembrane</keyword>
<keyword evidence="1" id="KW-0472">Membrane</keyword>
<sequence length="149" mass="17694">MSKNSKQGCVYLAQAVGTNRFKIGVTARDIDQIFRELNGKQSPYKIECITYFETHNIYGFEKHLHDTHEQYRIHGEWFEFPPIVLEELIDYYVFWQKRNDIRADEIMFSNLRDKVICIGLIGLVLWVLSTMFDVPYPVQISPYEQHIEN</sequence>
<keyword evidence="1" id="KW-1133">Transmembrane helix</keyword>
<gene>
    <name evidence="2" type="ORF">F6J89_14420</name>
</gene>
<dbReference type="AlphaFoldDB" id="A0A6B3NB25"/>
<evidence type="ECO:0000313" key="2">
    <source>
        <dbReference type="EMBL" id="NER28790.1"/>
    </source>
</evidence>
<dbReference type="Pfam" id="PF13455">
    <property type="entry name" value="MUG113"/>
    <property type="match status" value="1"/>
</dbReference>
<reference evidence="2" key="1">
    <citation type="submission" date="2019-11" db="EMBL/GenBank/DDBJ databases">
        <title>Genomic insights into an expanded diversity of filamentous marine cyanobacteria reveals the extraordinary biosynthetic potential of Moorea and Okeania.</title>
        <authorList>
            <person name="Ferreira Leao T."/>
            <person name="Wang M."/>
            <person name="Moss N."/>
            <person name="Da Silva R."/>
            <person name="Sanders J."/>
            <person name="Nurk S."/>
            <person name="Gurevich A."/>
            <person name="Humphrey G."/>
            <person name="Reher R."/>
            <person name="Zhu Q."/>
            <person name="Belda-Ferre P."/>
            <person name="Glukhov E."/>
            <person name="Rex R."/>
            <person name="Dorrestein P.C."/>
            <person name="Knight R."/>
            <person name="Pevzner P."/>
            <person name="Gerwick W.H."/>
            <person name="Gerwick L."/>
        </authorList>
    </citation>
    <scope>NUCLEOTIDE SEQUENCE</scope>
    <source>
        <strain evidence="2">SIO1C4</strain>
    </source>
</reference>